<organism evidence="1 2">
    <name type="scientific">Flavobacterium flabelliforme</name>
    <dbReference type="NCBI Taxonomy" id="2816119"/>
    <lineage>
        <taxon>Bacteria</taxon>
        <taxon>Pseudomonadati</taxon>
        <taxon>Bacteroidota</taxon>
        <taxon>Flavobacteriia</taxon>
        <taxon>Flavobacteriales</taxon>
        <taxon>Flavobacteriaceae</taxon>
        <taxon>Flavobacterium</taxon>
    </lineage>
</organism>
<comment type="caution">
    <text evidence="1">The sequence shown here is derived from an EMBL/GenBank/DDBJ whole genome shotgun (WGS) entry which is preliminary data.</text>
</comment>
<sequence>MSKWSKSVDRHLDELVKEGTLQKLSQGLYSYPELTAFGAAPPEEEVLVRTFLKDKRFLVTSFNAYNALGVGTTQLYNRKIVYNHKRHGDFNLGGKTYSFRVKPHFPLKATTDFLLVDLLNNLDQLAEDPKEVLEKVRLKVAAMNTKKLKYSLREYGSTRAKKRLESILLA</sequence>
<name>A0ABS5CTN7_9FLAO</name>
<dbReference type="EMBL" id="JAGFBU010000003">
    <property type="protein sequence ID" value="MBP4141985.1"/>
    <property type="molecule type" value="Genomic_DNA"/>
</dbReference>
<reference evidence="1 2" key="1">
    <citation type="submission" date="2021-03" db="EMBL/GenBank/DDBJ databases">
        <title>Flavobacterium Flabelliformis Sp. Nov. And Flavobacterium Geliluteum Sp. Nov., Two Novel Multidrug Resistant Psychrophilic Species Isolated From Antarctica.</title>
        <authorList>
            <person name="Kralova S."/>
            <person name="Busse H.J."/>
            <person name="Bezdicek M."/>
            <person name="Nykrynova M."/>
            <person name="Kroupova E."/>
            <person name="Krsek D."/>
            <person name="Sedlacek I."/>
        </authorList>
    </citation>
    <scope>NUCLEOTIDE SEQUENCE [LARGE SCALE GENOMIC DNA]</scope>
    <source>
        <strain evidence="1 2">P4023</strain>
    </source>
</reference>
<evidence type="ECO:0008006" key="3">
    <source>
        <dbReference type="Google" id="ProtNLM"/>
    </source>
</evidence>
<gene>
    <name evidence="1" type="ORF">J3S90_09235</name>
</gene>
<proteinExistence type="predicted"/>
<protein>
    <recommendedName>
        <fullName evidence="3">Transcriptional regulator, AbiEi antitoxin, Type IV TA system</fullName>
    </recommendedName>
</protein>
<evidence type="ECO:0000313" key="1">
    <source>
        <dbReference type="EMBL" id="MBP4141985.1"/>
    </source>
</evidence>
<dbReference type="Proteomes" id="UP000674217">
    <property type="component" value="Unassembled WGS sequence"/>
</dbReference>
<keyword evidence="2" id="KW-1185">Reference proteome</keyword>
<evidence type="ECO:0000313" key="2">
    <source>
        <dbReference type="Proteomes" id="UP000674217"/>
    </source>
</evidence>
<accession>A0ABS5CTN7</accession>